<reference evidence="3 4" key="1">
    <citation type="submission" date="2024-03" db="EMBL/GenBank/DDBJ databases">
        <title>Novel species of the genus Variovorax.</title>
        <authorList>
            <person name="Liu Q."/>
            <person name="Xin Y.-H."/>
        </authorList>
    </citation>
    <scope>NUCLEOTIDE SEQUENCE [LARGE SCALE GENOMIC DNA]</scope>
    <source>
        <strain evidence="3 4">KACC 18900</strain>
    </source>
</reference>
<dbReference type="RefSeq" id="WP_340340260.1">
    <property type="nucleotide sequence ID" value="NZ_JBBKZT010000001.1"/>
</dbReference>
<feature type="region of interest" description="Disordered" evidence="1">
    <location>
        <begin position="361"/>
        <end position="393"/>
    </location>
</feature>
<comment type="caution">
    <text evidence="3">The sequence shown here is derived from an EMBL/GenBank/DDBJ whole genome shotgun (WGS) entry which is preliminary data.</text>
</comment>
<evidence type="ECO:0000256" key="2">
    <source>
        <dbReference type="SAM" id="SignalP"/>
    </source>
</evidence>
<dbReference type="PROSITE" id="PS51257">
    <property type="entry name" value="PROKAR_LIPOPROTEIN"/>
    <property type="match status" value="1"/>
</dbReference>
<gene>
    <name evidence="3" type="ORF">WKW82_00320</name>
</gene>
<keyword evidence="2" id="KW-0732">Signal</keyword>
<evidence type="ECO:0000313" key="3">
    <source>
        <dbReference type="EMBL" id="MEJ8845073.1"/>
    </source>
</evidence>
<feature type="compositionally biased region" description="Pro residues" evidence="1">
    <location>
        <begin position="361"/>
        <end position="384"/>
    </location>
</feature>
<feature type="chain" id="PRO_5046284171" evidence="2">
    <location>
        <begin position="20"/>
        <end position="999"/>
    </location>
</feature>
<accession>A0ABU8WC36</accession>
<evidence type="ECO:0000313" key="4">
    <source>
        <dbReference type="Proteomes" id="UP001385892"/>
    </source>
</evidence>
<organism evidence="3 4">
    <name type="scientific">Variovorax rhizosphaerae</name>
    <dbReference type="NCBI Taxonomy" id="1836200"/>
    <lineage>
        <taxon>Bacteria</taxon>
        <taxon>Pseudomonadati</taxon>
        <taxon>Pseudomonadota</taxon>
        <taxon>Betaproteobacteria</taxon>
        <taxon>Burkholderiales</taxon>
        <taxon>Comamonadaceae</taxon>
        <taxon>Variovorax</taxon>
    </lineage>
</organism>
<protein>
    <submittedName>
        <fullName evidence="3">Uncharacterized protein</fullName>
    </submittedName>
</protein>
<proteinExistence type="predicted"/>
<sequence length="999" mass="103923">MKTTTLPALLVLSSLAACGGGSSGGGTSILPSTLGAIEKPTVAAAEESTTSSVVAQDAKSSSTREKTITAPLAREGELFSKTVTARVRFGSGSNWRELTIPAHTPVTCGAAAFGEPGAAAPRICETIEEVPTVETGKIITPLANEGQLFKLSVDTPVRFGSGNNWREILMPANVSINCHVNIFGDPGVPAPRVCVTAVDGVAPAPAAPAPAPAPATSPKVITSPLAKEGQMFHKEEPTRVRFGSGNNWREVTLAANQVVTCGTGVFGDPGVPAPRVCETIVNVPAVETGKIITPLVNEGQLFQLPKATLVRFGSGNNWREIEMPANLSINCHVNIFGNPGVAAPRTCVTVVDGVAPAPAPAPVAPAPAAPAPSPAPAPAAPAPAPSGSGQAVSGDVVDASGKVVSSAYKAVAAAMSGPTGITYRYGSNAASYGASGGSQLYGPRPNNLTPNYPYMAAAYQNVWQVGTRGSNPGLYSSNQANVTFVADNPANVGITDFQTTNHILGTFAQLPQLSWTLYGGGLDSINVKAYKAEGIVNGEPIAVARCGGRAGGCISGVAAFQNGVIASVGNNTALNRASVKLPANKVPTGIAMTNGSEFALVTVWDTDALKGQVAVVSLAGLCDNCNPYNRNANGNYKAWYEWWGGWMGVYPGLPSMGNIAFMKILGYVDLVAPDGSAMNAPTEIAVTTGLDPFNSMVGGVGFMGYTYPLTNQGNRQAFLDGGLNYKYAKGGMAVVISKSEKKAAFIDLKPLFSYANSVYFGGDIGTFNARMASLGQADNQWPYTFANQPQQKPTTVSMLALADKPTAVRTTVWGPNQRAWIATHDGMLRVYSLGNYASGENVSTGTPASIAEIKSYAINVGRNPTSLAWSKGEPDIPTTYADPNMQVLVNSRGDRKISWVRFSGNGTSSIPRTFQDPRMADPIAIEEADNFANWAHVVTVADYDGRAVHNFRYGPVTFIDGSACNGGCQVVATNGTRVEYGGKMDLPGRPFQVSGANVP</sequence>
<dbReference type="EMBL" id="JBBKZT010000001">
    <property type="protein sequence ID" value="MEJ8845073.1"/>
    <property type="molecule type" value="Genomic_DNA"/>
</dbReference>
<keyword evidence="4" id="KW-1185">Reference proteome</keyword>
<name>A0ABU8WC36_9BURK</name>
<feature type="signal peptide" evidence="2">
    <location>
        <begin position="1"/>
        <end position="19"/>
    </location>
</feature>
<dbReference type="Proteomes" id="UP001385892">
    <property type="component" value="Unassembled WGS sequence"/>
</dbReference>
<evidence type="ECO:0000256" key="1">
    <source>
        <dbReference type="SAM" id="MobiDB-lite"/>
    </source>
</evidence>